<dbReference type="Proteomes" id="UP000253606">
    <property type="component" value="Chromosome"/>
</dbReference>
<dbReference type="Pfam" id="PF09832">
    <property type="entry name" value="DUF2059"/>
    <property type="match status" value="1"/>
</dbReference>
<feature type="compositionally biased region" description="Low complexity" evidence="1">
    <location>
        <begin position="191"/>
        <end position="223"/>
    </location>
</feature>
<keyword evidence="5" id="KW-1185">Reference proteome</keyword>
<gene>
    <name evidence="4" type="ORF">ACPOL_0166</name>
</gene>
<feature type="compositionally biased region" description="Pro residues" evidence="1">
    <location>
        <begin position="224"/>
        <end position="235"/>
    </location>
</feature>
<organism evidence="4 5">
    <name type="scientific">Acidisarcina polymorpha</name>
    <dbReference type="NCBI Taxonomy" id="2211140"/>
    <lineage>
        <taxon>Bacteria</taxon>
        <taxon>Pseudomonadati</taxon>
        <taxon>Acidobacteriota</taxon>
        <taxon>Terriglobia</taxon>
        <taxon>Terriglobales</taxon>
        <taxon>Acidobacteriaceae</taxon>
        <taxon>Acidisarcina</taxon>
    </lineage>
</organism>
<feature type="signal peptide" evidence="2">
    <location>
        <begin position="1"/>
        <end position="21"/>
    </location>
</feature>
<dbReference type="KEGG" id="abas:ACPOL_0166"/>
<reference evidence="4 5" key="1">
    <citation type="journal article" date="2018" name="Front. Microbiol.">
        <title>Hydrolytic Capabilities as a Key to Environmental Success: Chitinolytic and Cellulolytic Acidobacteria From Acidic Sub-arctic Soils and Boreal Peatlands.</title>
        <authorList>
            <person name="Belova S.E."/>
            <person name="Ravin N.V."/>
            <person name="Pankratov T.A."/>
            <person name="Rakitin A.L."/>
            <person name="Ivanova A.A."/>
            <person name="Beletsky A.V."/>
            <person name="Mardanov A.V."/>
            <person name="Sinninghe Damste J.S."/>
            <person name="Dedysh S.N."/>
        </authorList>
    </citation>
    <scope>NUCLEOTIDE SEQUENCE [LARGE SCALE GENOMIC DNA]</scope>
    <source>
        <strain evidence="4 5">SBC82</strain>
    </source>
</reference>
<accession>A0A2Z5FS27</accession>
<feature type="chain" id="PRO_5016269515" description="DUF2059 domain-containing protein" evidence="2">
    <location>
        <begin position="22"/>
        <end position="235"/>
    </location>
</feature>
<keyword evidence="2" id="KW-0732">Signal</keyword>
<evidence type="ECO:0000313" key="5">
    <source>
        <dbReference type="Proteomes" id="UP000253606"/>
    </source>
</evidence>
<feature type="domain" description="DUF2059" evidence="3">
    <location>
        <begin position="113"/>
        <end position="166"/>
    </location>
</feature>
<proteinExistence type="predicted"/>
<evidence type="ECO:0000256" key="2">
    <source>
        <dbReference type="SAM" id="SignalP"/>
    </source>
</evidence>
<dbReference type="InterPro" id="IPR018637">
    <property type="entry name" value="DUF2059"/>
</dbReference>
<protein>
    <recommendedName>
        <fullName evidence="3">DUF2059 domain-containing protein</fullName>
    </recommendedName>
</protein>
<feature type="region of interest" description="Disordered" evidence="1">
    <location>
        <begin position="180"/>
        <end position="235"/>
    </location>
</feature>
<feature type="compositionally biased region" description="Basic and acidic residues" evidence="1">
    <location>
        <begin position="180"/>
        <end position="189"/>
    </location>
</feature>
<dbReference type="EMBL" id="CP030840">
    <property type="protein sequence ID" value="AXC09551.1"/>
    <property type="molecule type" value="Genomic_DNA"/>
</dbReference>
<feature type="compositionally biased region" description="Polar residues" evidence="1">
    <location>
        <begin position="38"/>
        <end position="47"/>
    </location>
</feature>
<feature type="region of interest" description="Disordered" evidence="1">
    <location>
        <begin position="23"/>
        <end position="54"/>
    </location>
</feature>
<sequence>MKILQYAACGLCLTLTGAAQTAAPAPTPAQSTAKPASQPMQLSTLGGTTVKGPEHPLTLDQMKVLYVAMGYDKTIDQNLQAMVSTQRSRASFIPADFWDDLDASFKKIDYTPALLDVYKQYLSTDDAAKLIDFSKTDAGKHFLESIPATSREVAQAVQKEQQGVGQEVQARHKDELDAAIKKYREEHQPKAAPSLGGPSPSGASSGSSSSPSSSTPAPSSPSTSTPPPASTTPKN</sequence>
<name>A0A2Z5FS27_9BACT</name>
<dbReference type="AlphaFoldDB" id="A0A2Z5FS27"/>
<evidence type="ECO:0000313" key="4">
    <source>
        <dbReference type="EMBL" id="AXC09551.1"/>
    </source>
</evidence>
<evidence type="ECO:0000256" key="1">
    <source>
        <dbReference type="SAM" id="MobiDB-lite"/>
    </source>
</evidence>
<feature type="compositionally biased region" description="Low complexity" evidence="1">
    <location>
        <begin position="23"/>
        <end position="37"/>
    </location>
</feature>
<evidence type="ECO:0000259" key="3">
    <source>
        <dbReference type="Pfam" id="PF09832"/>
    </source>
</evidence>
<dbReference type="RefSeq" id="WP_161557113.1">
    <property type="nucleotide sequence ID" value="NZ_CP030840.1"/>
</dbReference>